<keyword evidence="3" id="KW-1185">Reference proteome</keyword>
<dbReference type="SUPFAM" id="SSF49599">
    <property type="entry name" value="TRAF domain-like"/>
    <property type="match status" value="1"/>
</dbReference>
<comment type="caution">
    <text evidence="2">The sequence shown here is derived from an EMBL/GenBank/DDBJ whole genome shotgun (WGS) entry which is preliminary data.</text>
</comment>
<sequence length="150" mass="16866">MPLVIYSPDDANVNGTTSGGSAVERAAKRRRLNTNSADYVISSRIEEEQFSFEWKLKGYSALSSRLPEIRSPILVGGPKSKHNWQMKLIPKRLVREKEYTSVHLILISFGDDNNDPESPARQIQGRFQLRVLNAAGFPVIEVGEYCNDTN</sequence>
<name>A0ABP1R3S8_9HEXA</name>
<evidence type="ECO:0000259" key="1">
    <source>
        <dbReference type="PROSITE" id="PS50144"/>
    </source>
</evidence>
<dbReference type="EMBL" id="CAXLJM020000058">
    <property type="protein sequence ID" value="CAL8119250.1"/>
    <property type="molecule type" value="Genomic_DNA"/>
</dbReference>
<gene>
    <name evidence="2" type="ORF">ODALV1_LOCUS18463</name>
</gene>
<evidence type="ECO:0000313" key="3">
    <source>
        <dbReference type="Proteomes" id="UP001642540"/>
    </source>
</evidence>
<reference evidence="2 3" key="1">
    <citation type="submission" date="2024-08" db="EMBL/GenBank/DDBJ databases">
        <authorList>
            <person name="Cucini C."/>
            <person name="Frati F."/>
        </authorList>
    </citation>
    <scope>NUCLEOTIDE SEQUENCE [LARGE SCALE GENOMIC DNA]</scope>
</reference>
<evidence type="ECO:0000313" key="2">
    <source>
        <dbReference type="EMBL" id="CAL8119250.1"/>
    </source>
</evidence>
<dbReference type="CDD" id="cd00121">
    <property type="entry name" value="MATH"/>
    <property type="match status" value="1"/>
</dbReference>
<feature type="domain" description="MATH" evidence="1">
    <location>
        <begin position="49"/>
        <end position="150"/>
    </location>
</feature>
<organism evidence="2 3">
    <name type="scientific">Orchesella dallaii</name>
    <dbReference type="NCBI Taxonomy" id="48710"/>
    <lineage>
        <taxon>Eukaryota</taxon>
        <taxon>Metazoa</taxon>
        <taxon>Ecdysozoa</taxon>
        <taxon>Arthropoda</taxon>
        <taxon>Hexapoda</taxon>
        <taxon>Collembola</taxon>
        <taxon>Entomobryomorpha</taxon>
        <taxon>Entomobryoidea</taxon>
        <taxon>Orchesellidae</taxon>
        <taxon>Orchesellinae</taxon>
        <taxon>Orchesella</taxon>
    </lineage>
</organism>
<dbReference type="Gene3D" id="2.60.210.10">
    <property type="entry name" value="Apoptosis, Tumor Necrosis Factor Receptor Associated Protein 2, Chain A"/>
    <property type="match status" value="1"/>
</dbReference>
<dbReference type="Proteomes" id="UP001642540">
    <property type="component" value="Unassembled WGS sequence"/>
</dbReference>
<dbReference type="InterPro" id="IPR002083">
    <property type="entry name" value="MATH/TRAF_dom"/>
</dbReference>
<protein>
    <recommendedName>
        <fullName evidence="1">MATH domain-containing protein</fullName>
    </recommendedName>
</protein>
<proteinExistence type="predicted"/>
<dbReference type="PROSITE" id="PS50144">
    <property type="entry name" value="MATH"/>
    <property type="match status" value="1"/>
</dbReference>
<accession>A0ABP1R3S8</accession>
<dbReference type="InterPro" id="IPR008974">
    <property type="entry name" value="TRAF-like"/>
</dbReference>